<dbReference type="PROSITE" id="PS50110">
    <property type="entry name" value="RESPONSE_REGULATORY"/>
    <property type="match status" value="1"/>
</dbReference>
<dbReference type="InterPro" id="IPR011006">
    <property type="entry name" value="CheY-like_superfamily"/>
</dbReference>
<dbReference type="GO" id="GO:0000160">
    <property type="term" value="P:phosphorelay signal transduction system"/>
    <property type="evidence" value="ECO:0007669"/>
    <property type="project" value="InterPro"/>
</dbReference>
<dbReference type="Pfam" id="PF00196">
    <property type="entry name" value="GerE"/>
    <property type="match status" value="1"/>
</dbReference>
<reference evidence="3 4" key="1">
    <citation type="submission" date="2020-12" db="EMBL/GenBank/DDBJ databases">
        <title>HMF7856_wgs.fasta genome submission.</title>
        <authorList>
            <person name="Kang H."/>
            <person name="Kim H."/>
            <person name="Joh K."/>
        </authorList>
    </citation>
    <scope>NUCLEOTIDE SEQUENCE [LARGE SCALE GENOMIC DNA]</scope>
    <source>
        <strain evidence="3 4">HMF7856</strain>
    </source>
</reference>
<dbReference type="Pfam" id="PF00072">
    <property type="entry name" value="Response_reg"/>
    <property type="match status" value="1"/>
</dbReference>
<accession>A0A6I4HZN6</accession>
<sequence>MRDRKKSPIRIVLAEDHQIVRNGLRLLLESEGEMQIVGEAENGLEVIKMLEGGLEADVLITDINMPDLSGMDLLEKLQETTHHLRIVVLSMLDNQKFVNKAFNNGALAYLLKNVANEEMVFAIKQVCAGNKYLCSEIAISLLNRQIKSPEKSNATIFNLHLTDRDVEVLSLIANGYTNEEIADKLFTSKRTVEGYRQSLITRSGARNMAALIKLACLDGLLS</sequence>
<dbReference type="SMART" id="SM00421">
    <property type="entry name" value="HTH_LUXR"/>
    <property type="match status" value="1"/>
</dbReference>
<evidence type="ECO:0000256" key="1">
    <source>
        <dbReference type="ARBA" id="ARBA00022553"/>
    </source>
</evidence>
<dbReference type="GO" id="GO:0003677">
    <property type="term" value="F:DNA binding"/>
    <property type="evidence" value="ECO:0007669"/>
    <property type="project" value="UniProtKB-KW"/>
</dbReference>
<evidence type="ECO:0000313" key="4">
    <source>
        <dbReference type="Proteomes" id="UP000429232"/>
    </source>
</evidence>
<dbReference type="EMBL" id="CP066775">
    <property type="protein sequence ID" value="QQL49424.1"/>
    <property type="molecule type" value="Genomic_DNA"/>
</dbReference>
<evidence type="ECO:0000256" key="2">
    <source>
        <dbReference type="ARBA" id="ARBA00023125"/>
    </source>
</evidence>
<dbReference type="InterPro" id="IPR001789">
    <property type="entry name" value="Sig_transdc_resp-reg_receiver"/>
</dbReference>
<organism evidence="3 4">
    <name type="scientific">Mucilaginibacter ginkgonis</name>
    <dbReference type="NCBI Taxonomy" id="2682091"/>
    <lineage>
        <taxon>Bacteria</taxon>
        <taxon>Pseudomonadati</taxon>
        <taxon>Bacteroidota</taxon>
        <taxon>Sphingobacteriia</taxon>
        <taxon>Sphingobacteriales</taxon>
        <taxon>Sphingobacteriaceae</taxon>
        <taxon>Mucilaginibacter</taxon>
    </lineage>
</organism>
<dbReference type="SUPFAM" id="SSF46894">
    <property type="entry name" value="C-terminal effector domain of the bipartite response regulators"/>
    <property type="match status" value="1"/>
</dbReference>
<dbReference type="InterPro" id="IPR058245">
    <property type="entry name" value="NreC/VraR/RcsB-like_REC"/>
</dbReference>
<dbReference type="RefSeq" id="WP_157524539.1">
    <property type="nucleotide sequence ID" value="NZ_CP066775.1"/>
</dbReference>
<dbReference type="CDD" id="cd17535">
    <property type="entry name" value="REC_NarL-like"/>
    <property type="match status" value="1"/>
</dbReference>
<dbReference type="PRINTS" id="PR00038">
    <property type="entry name" value="HTHLUXR"/>
</dbReference>
<dbReference type="AlphaFoldDB" id="A0A6I4HZN6"/>
<dbReference type="PANTHER" id="PTHR43214">
    <property type="entry name" value="TWO-COMPONENT RESPONSE REGULATOR"/>
    <property type="match status" value="1"/>
</dbReference>
<dbReference type="InterPro" id="IPR016032">
    <property type="entry name" value="Sig_transdc_resp-reg_C-effctor"/>
</dbReference>
<dbReference type="GO" id="GO:0006355">
    <property type="term" value="P:regulation of DNA-templated transcription"/>
    <property type="evidence" value="ECO:0007669"/>
    <property type="project" value="InterPro"/>
</dbReference>
<dbReference type="SUPFAM" id="SSF52172">
    <property type="entry name" value="CheY-like"/>
    <property type="match status" value="1"/>
</dbReference>
<protein>
    <submittedName>
        <fullName evidence="3">Response regulator transcription factor</fullName>
    </submittedName>
</protein>
<keyword evidence="2" id="KW-0238">DNA-binding</keyword>
<dbReference type="InterPro" id="IPR000792">
    <property type="entry name" value="Tscrpt_reg_LuxR_C"/>
</dbReference>
<proteinExistence type="predicted"/>
<dbReference type="Gene3D" id="3.40.50.2300">
    <property type="match status" value="1"/>
</dbReference>
<dbReference type="InterPro" id="IPR039420">
    <property type="entry name" value="WalR-like"/>
</dbReference>
<dbReference type="Proteomes" id="UP000429232">
    <property type="component" value="Chromosome"/>
</dbReference>
<evidence type="ECO:0000313" key="3">
    <source>
        <dbReference type="EMBL" id="QQL49424.1"/>
    </source>
</evidence>
<dbReference type="PANTHER" id="PTHR43214:SF43">
    <property type="entry name" value="TWO-COMPONENT RESPONSE REGULATOR"/>
    <property type="match status" value="1"/>
</dbReference>
<dbReference type="CDD" id="cd06170">
    <property type="entry name" value="LuxR_C_like"/>
    <property type="match status" value="1"/>
</dbReference>
<keyword evidence="4" id="KW-1185">Reference proteome</keyword>
<dbReference type="KEGG" id="mgik:GO620_014805"/>
<gene>
    <name evidence="3" type="ORF">GO620_014805</name>
</gene>
<dbReference type="SMART" id="SM00448">
    <property type="entry name" value="REC"/>
    <property type="match status" value="1"/>
</dbReference>
<name>A0A6I4HZN6_9SPHI</name>
<dbReference type="PROSITE" id="PS50043">
    <property type="entry name" value="HTH_LUXR_2"/>
    <property type="match status" value="1"/>
</dbReference>
<keyword evidence="1" id="KW-0597">Phosphoprotein</keyword>